<evidence type="ECO:0000313" key="12">
    <source>
        <dbReference type="Proteomes" id="UP000541444"/>
    </source>
</evidence>
<dbReference type="Gene3D" id="1.10.274.100">
    <property type="entry name" value="RNA polymerase Rpb1, domain 3"/>
    <property type="match status" value="1"/>
</dbReference>
<comment type="catalytic activity">
    <reaction evidence="7 9">
        <text>RNA(n) + a ribonucleoside 5'-triphosphate = RNA(n+1) + diphosphate</text>
        <dbReference type="Rhea" id="RHEA:21248"/>
        <dbReference type="Rhea" id="RHEA-COMP:14527"/>
        <dbReference type="Rhea" id="RHEA-COMP:17342"/>
        <dbReference type="ChEBI" id="CHEBI:33019"/>
        <dbReference type="ChEBI" id="CHEBI:61557"/>
        <dbReference type="ChEBI" id="CHEBI:140395"/>
        <dbReference type="EC" id="2.7.7.6"/>
    </reaction>
</comment>
<dbReference type="InterPro" id="IPR045867">
    <property type="entry name" value="DNA-dir_RpoC_beta_prime"/>
</dbReference>
<dbReference type="Pfam" id="PF04997">
    <property type="entry name" value="RNA_pol_Rpb1_1"/>
    <property type="match status" value="1"/>
</dbReference>
<dbReference type="PANTHER" id="PTHR19376:SF54">
    <property type="entry name" value="DNA-DIRECTED RNA POLYMERASE SUBUNIT BETA"/>
    <property type="match status" value="1"/>
</dbReference>
<dbReference type="SMART" id="SM00663">
    <property type="entry name" value="RPOLA_N"/>
    <property type="match status" value="1"/>
</dbReference>
<dbReference type="AlphaFoldDB" id="A0A7J7NB03"/>
<evidence type="ECO:0000256" key="9">
    <source>
        <dbReference type="RuleBase" id="RU004279"/>
    </source>
</evidence>
<comment type="similarity">
    <text evidence="2">Belongs to the RNA polymerase beta' chain family. RpoC1 subfamily.</text>
</comment>
<dbReference type="GO" id="GO:0003677">
    <property type="term" value="F:DNA binding"/>
    <property type="evidence" value="ECO:0007669"/>
    <property type="project" value="InterPro"/>
</dbReference>
<evidence type="ECO:0000256" key="7">
    <source>
        <dbReference type="ARBA" id="ARBA00048552"/>
    </source>
</evidence>
<keyword evidence="6 9" id="KW-0804">Transcription</keyword>
<comment type="function">
    <text evidence="1 9">DNA-dependent RNA polymerase catalyzes the transcription of DNA into RNA using the four ribonucleoside triphosphates as substrates.</text>
</comment>
<dbReference type="Gene3D" id="2.40.40.20">
    <property type="match status" value="1"/>
</dbReference>
<dbReference type="OrthoDB" id="1927092at2759"/>
<dbReference type="GO" id="GO:0006351">
    <property type="term" value="P:DNA-templated transcription"/>
    <property type="evidence" value="ECO:0007669"/>
    <property type="project" value="InterPro"/>
</dbReference>
<dbReference type="InterPro" id="IPR007645">
    <property type="entry name" value="RNA_pol_Rpb2_3"/>
</dbReference>
<keyword evidence="5 9" id="KW-0548">Nucleotidyltransferase</keyword>
<name>A0A7J7NB03_9MAGN</name>
<dbReference type="SUPFAM" id="SSF64484">
    <property type="entry name" value="beta and beta-prime subunits of DNA dependent RNA-polymerase"/>
    <property type="match status" value="2"/>
</dbReference>
<evidence type="ECO:0000256" key="1">
    <source>
        <dbReference type="ARBA" id="ARBA00004026"/>
    </source>
</evidence>
<dbReference type="InterPro" id="IPR042107">
    <property type="entry name" value="DNA-dir_RNA_pol_bsu_ext_1_sf"/>
</dbReference>
<evidence type="ECO:0000256" key="3">
    <source>
        <dbReference type="ARBA" id="ARBA00022478"/>
    </source>
</evidence>
<dbReference type="Gene3D" id="2.30.150.10">
    <property type="entry name" value="DNA-directed RNA polymerase, beta subunit, external 1 domain"/>
    <property type="match status" value="1"/>
</dbReference>
<dbReference type="InterPro" id="IPR042102">
    <property type="entry name" value="RNA_pol_Rpb1_3_sf"/>
</dbReference>
<sequence>MNLFDRLDIVIHDIDRIQYYRIINIMGMLLTPSNLQEKTLLSLWDKVPDYCEKLWKIRDIHPIYYGRICPIDTSEGIIVGLIGSLAIHAKIGHWGSLKSPFYEIIERSKKVRVVCLSPGRDEYYRVAAGNSLALNPGIQEEQVVLARYRQEFLTIAWEQIHLRSIFPFQYFSIGASLIPIIEHNYANRALMSSNMQCQAVLLSRSEKCIVGTGLERQASLHLGVSVIAKHEGKIIYSDTDKILLSGNGDTSNISLVMYQRFNKNTCMHQKPQVPQGPSLKKPTFLRLRGLFEYEIQSWKYSVSLFFTTQGFYTFRNRKIATGAGTIIEQLADLDFLLITDYLLVEWKELAEEGNTGSEWEDRKIGRRKNFLVRCMELAKHFIRTNIEPEWMVLCLLPVLPPELRSIIQIDGGKPMSLDIKELYRRVIHWDNTPTDLLTISRSTLGELVMCQEKLVQEAVDTLLDNGIRTKSMRDGHNKIYKSFSDIIEGKEGRFRETMLCKWVNYLRRFVIVVGHSLSLHRYKFHRKIGHLVLLNRAPTLHRLGIQIFQPILVEGRVICLHPLACKGFNADFDGDQMDVHVPLSLETQALARLLMFTHMNLLSPAIEDPICVPTQDILMALYVLTMGNRQVIRLAKPYLAAPGATVHGHYGEILYEGDTLVTFIYEKSRSGDITQGLPKLEQVLEVRSIDSISMNLEKRIEGWN</sequence>
<evidence type="ECO:0000259" key="10">
    <source>
        <dbReference type="SMART" id="SM00663"/>
    </source>
</evidence>
<keyword evidence="4 9" id="KW-0808">Transferase</keyword>
<feature type="domain" description="RNA polymerase N-terminal" evidence="10">
    <location>
        <begin position="389"/>
        <end position="625"/>
    </location>
</feature>
<keyword evidence="3 9" id="KW-0240">DNA-directed RNA polymerase</keyword>
<accession>A0A7J7NB03</accession>
<dbReference type="Pfam" id="PF00623">
    <property type="entry name" value="RNA_pol_Rpb1_2"/>
    <property type="match status" value="1"/>
</dbReference>
<dbReference type="PANTHER" id="PTHR19376">
    <property type="entry name" value="DNA-DIRECTED RNA POLYMERASE"/>
    <property type="match status" value="1"/>
</dbReference>
<reference evidence="11 12" key="1">
    <citation type="journal article" date="2020" name="IScience">
        <title>Genome Sequencing of the Endangered Kingdonia uniflora (Circaeasteraceae, Ranunculales) Reveals Potential Mechanisms of Evolutionary Specialization.</title>
        <authorList>
            <person name="Sun Y."/>
            <person name="Deng T."/>
            <person name="Zhang A."/>
            <person name="Moore M.J."/>
            <person name="Landis J.B."/>
            <person name="Lin N."/>
            <person name="Zhang H."/>
            <person name="Zhang X."/>
            <person name="Huang J."/>
            <person name="Zhang X."/>
            <person name="Sun H."/>
            <person name="Wang H."/>
        </authorList>
    </citation>
    <scope>NUCLEOTIDE SEQUENCE [LARGE SCALE GENOMIC DNA]</scope>
    <source>
        <strain evidence="11">TB1705</strain>
        <tissue evidence="11">Leaf</tissue>
    </source>
</reference>
<evidence type="ECO:0000256" key="8">
    <source>
        <dbReference type="RuleBase" id="RU000434"/>
    </source>
</evidence>
<organism evidence="11 12">
    <name type="scientific">Kingdonia uniflora</name>
    <dbReference type="NCBI Taxonomy" id="39325"/>
    <lineage>
        <taxon>Eukaryota</taxon>
        <taxon>Viridiplantae</taxon>
        <taxon>Streptophyta</taxon>
        <taxon>Embryophyta</taxon>
        <taxon>Tracheophyta</taxon>
        <taxon>Spermatophyta</taxon>
        <taxon>Magnoliopsida</taxon>
        <taxon>Ranunculales</taxon>
        <taxon>Circaeasteraceae</taxon>
        <taxon>Kingdonia</taxon>
    </lineage>
</organism>
<dbReference type="GO" id="GO:0000428">
    <property type="term" value="C:DNA-directed RNA polymerase complex"/>
    <property type="evidence" value="ECO:0007669"/>
    <property type="project" value="UniProtKB-KW"/>
</dbReference>
<comment type="caution">
    <text evidence="11">The sequence shown here is derived from an EMBL/GenBank/DDBJ whole genome shotgun (WGS) entry which is preliminary data.</text>
</comment>
<dbReference type="InterPro" id="IPR007080">
    <property type="entry name" value="RNA_pol_Rpb1_1"/>
</dbReference>
<evidence type="ECO:0000256" key="4">
    <source>
        <dbReference type="ARBA" id="ARBA00022679"/>
    </source>
</evidence>
<dbReference type="Gene3D" id="2.40.50.100">
    <property type="match status" value="1"/>
</dbReference>
<dbReference type="Pfam" id="PF04565">
    <property type="entry name" value="RNA_pol_Rpb2_3"/>
    <property type="match status" value="1"/>
</dbReference>
<dbReference type="EC" id="2.7.7.6" evidence="9"/>
<comment type="similarity">
    <text evidence="8">Belongs to the RNA polymerase beta chain family.</text>
</comment>
<dbReference type="Gene3D" id="3.90.1100.10">
    <property type="match status" value="1"/>
</dbReference>
<gene>
    <name evidence="11" type="ORF">GIB67_029210</name>
</gene>
<evidence type="ECO:0000313" key="11">
    <source>
        <dbReference type="EMBL" id="KAF6164327.1"/>
    </source>
</evidence>
<dbReference type="Proteomes" id="UP000541444">
    <property type="component" value="Unassembled WGS sequence"/>
</dbReference>
<dbReference type="EMBL" id="JACGCM010000933">
    <property type="protein sequence ID" value="KAF6164327.1"/>
    <property type="molecule type" value="Genomic_DNA"/>
</dbReference>
<evidence type="ECO:0000256" key="5">
    <source>
        <dbReference type="ARBA" id="ARBA00022695"/>
    </source>
</evidence>
<evidence type="ECO:0000256" key="2">
    <source>
        <dbReference type="ARBA" id="ARBA00007207"/>
    </source>
</evidence>
<keyword evidence="12" id="KW-1185">Reference proteome</keyword>
<dbReference type="GO" id="GO:0003899">
    <property type="term" value="F:DNA-directed RNA polymerase activity"/>
    <property type="evidence" value="ECO:0007669"/>
    <property type="project" value="UniProtKB-EC"/>
</dbReference>
<dbReference type="InterPro" id="IPR006592">
    <property type="entry name" value="RNA_pol_N"/>
</dbReference>
<dbReference type="InterPro" id="IPR000722">
    <property type="entry name" value="RNA_pol_asu"/>
</dbReference>
<proteinExistence type="inferred from homology"/>
<protein>
    <recommendedName>
        <fullName evidence="9">DNA-directed RNA polymerase subunit</fullName>
        <ecNumber evidence="9">2.7.7.6</ecNumber>
    </recommendedName>
</protein>
<evidence type="ECO:0000256" key="6">
    <source>
        <dbReference type="ARBA" id="ARBA00023163"/>
    </source>
</evidence>